<dbReference type="OrthoDB" id="7759664at2759"/>
<evidence type="ECO:0000256" key="3">
    <source>
        <dbReference type="ARBA" id="ARBA00004906"/>
    </source>
</evidence>
<dbReference type="GO" id="GO:0016567">
    <property type="term" value="P:protein ubiquitination"/>
    <property type="evidence" value="ECO:0007669"/>
    <property type="project" value="UniProtKB-UniPathway"/>
</dbReference>
<dbReference type="STRING" id="655827.E9EFC4"/>
<comment type="similarity">
    <text evidence="4">Belongs to the HRD1 family.</text>
</comment>
<evidence type="ECO:0000256" key="6">
    <source>
        <dbReference type="ARBA" id="ARBA00022679"/>
    </source>
</evidence>
<feature type="compositionally biased region" description="Low complexity" evidence="17">
    <location>
        <begin position="504"/>
        <end position="513"/>
    </location>
</feature>
<dbReference type="GO" id="GO:0061630">
    <property type="term" value="F:ubiquitin protein ligase activity"/>
    <property type="evidence" value="ECO:0007669"/>
    <property type="project" value="UniProtKB-EC"/>
</dbReference>
<feature type="region of interest" description="Disordered" evidence="17">
    <location>
        <begin position="229"/>
        <end position="251"/>
    </location>
</feature>
<feature type="compositionally biased region" description="Polar residues" evidence="17">
    <location>
        <begin position="723"/>
        <end position="735"/>
    </location>
</feature>
<keyword evidence="7 18" id="KW-0812">Transmembrane</keyword>
<evidence type="ECO:0000256" key="9">
    <source>
        <dbReference type="ARBA" id="ARBA00022771"/>
    </source>
</evidence>
<feature type="compositionally biased region" description="Basic and acidic residues" evidence="17">
    <location>
        <begin position="775"/>
        <end position="791"/>
    </location>
</feature>
<comment type="catalytic activity">
    <reaction evidence="1">
        <text>S-ubiquitinyl-[E2 ubiquitin-conjugating enzyme]-L-cysteine + [acceptor protein]-L-lysine = [E2 ubiquitin-conjugating enzyme]-L-cysteine + N(6)-ubiquitinyl-[acceptor protein]-L-lysine.</text>
        <dbReference type="EC" id="2.3.2.27"/>
    </reaction>
</comment>
<proteinExistence type="inferred from homology"/>
<feature type="compositionally biased region" description="Low complexity" evidence="17">
    <location>
        <begin position="656"/>
        <end position="669"/>
    </location>
</feature>
<comment type="pathway">
    <text evidence="3">Protein modification; protein ubiquitination.</text>
</comment>
<feature type="region of interest" description="Disordered" evidence="17">
    <location>
        <begin position="491"/>
        <end position="513"/>
    </location>
</feature>
<dbReference type="OMA" id="HILHFAC"/>
<protein>
    <recommendedName>
        <fullName evidence="5">RING-type E3 ubiquitin transferase</fullName>
        <ecNumber evidence="5">2.3.2.27</ecNumber>
    </recommendedName>
</protein>
<dbReference type="Gene3D" id="3.30.40.10">
    <property type="entry name" value="Zinc/RING finger domain, C3HC4 (zinc finger)"/>
    <property type="match status" value="1"/>
</dbReference>
<dbReference type="SMART" id="SM00184">
    <property type="entry name" value="RING"/>
    <property type="match status" value="1"/>
</dbReference>
<evidence type="ECO:0000256" key="15">
    <source>
        <dbReference type="PROSITE-ProRule" id="PRU00175"/>
    </source>
</evidence>
<gene>
    <name evidence="20" type="ORF">MAC_08572</name>
</gene>
<feature type="compositionally biased region" description="Polar residues" evidence="17">
    <location>
        <begin position="702"/>
        <end position="711"/>
    </location>
</feature>
<keyword evidence="21" id="KW-1185">Reference proteome</keyword>
<evidence type="ECO:0000256" key="12">
    <source>
        <dbReference type="ARBA" id="ARBA00022833"/>
    </source>
</evidence>
<keyword evidence="8" id="KW-0479">Metal-binding</keyword>
<evidence type="ECO:0000256" key="17">
    <source>
        <dbReference type="SAM" id="MobiDB-lite"/>
    </source>
</evidence>
<keyword evidence="14 18" id="KW-0472">Membrane</keyword>
<keyword evidence="12" id="KW-0862">Zinc</keyword>
<dbReference type="GO" id="GO:0036503">
    <property type="term" value="P:ERAD pathway"/>
    <property type="evidence" value="ECO:0007669"/>
    <property type="project" value="TreeGrafter"/>
</dbReference>
<evidence type="ECO:0000256" key="5">
    <source>
        <dbReference type="ARBA" id="ARBA00012483"/>
    </source>
</evidence>
<feature type="domain" description="RING-type" evidence="19">
    <location>
        <begin position="346"/>
        <end position="398"/>
    </location>
</feature>
<dbReference type="GO" id="GO:0043161">
    <property type="term" value="P:proteasome-mediated ubiquitin-dependent protein catabolic process"/>
    <property type="evidence" value="ECO:0007669"/>
    <property type="project" value="TreeGrafter"/>
</dbReference>
<keyword evidence="10" id="KW-0833">Ubl conjugation pathway</keyword>
<keyword evidence="9 15" id="KW-0863">Zinc-finger</keyword>
<dbReference type="InterPro" id="IPR057992">
    <property type="entry name" value="TPR_SYVN1_N"/>
</dbReference>
<comment type="subcellular location">
    <subcellularLocation>
        <location evidence="2">Endoplasmic reticulum membrane</location>
        <topology evidence="2">Multi-pass membrane protein</topology>
    </subcellularLocation>
</comment>
<feature type="compositionally biased region" description="Acidic residues" evidence="17">
    <location>
        <begin position="827"/>
        <end position="838"/>
    </location>
</feature>
<name>E9EFC4_METAQ</name>
<accession>E9EFC4</accession>
<feature type="region of interest" description="Disordered" evidence="17">
    <location>
        <begin position="425"/>
        <end position="459"/>
    </location>
</feature>
<evidence type="ECO:0000256" key="10">
    <source>
        <dbReference type="ARBA" id="ARBA00022786"/>
    </source>
</evidence>
<evidence type="ECO:0000256" key="11">
    <source>
        <dbReference type="ARBA" id="ARBA00022824"/>
    </source>
</evidence>
<evidence type="ECO:0000256" key="13">
    <source>
        <dbReference type="ARBA" id="ARBA00022989"/>
    </source>
</evidence>
<dbReference type="SUPFAM" id="SSF57850">
    <property type="entry name" value="RING/U-box"/>
    <property type="match status" value="1"/>
</dbReference>
<feature type="coiled-coil region" evidence="16">
    <location>
        <begin position="522"/>
        <end position="556"/>
    </location>
</feature>
<feature type="region of interest" description="Disordered" evidence="17">
    <location>
        <begin position="767"/>
        <end position="838"/>
    </location>
</feature>
<evidence type="ECO:0000313" key="21">
    <source>
        <dbReference type="Proteomes" id="UP000002499"/>
    </source>
</evidence>
<evidence type="ECO:0000256" key="2">
    <source>
        <dbReference type="ARBA" id="ARBA00004477"/>
    </source>
</evidence>
<feature type="region of interest" description="Disordered" evidence="17">
    <location>
        <begin position="646"/>
        <end position="754"/>
    </location>
</feature>
<dbReference type="Pfam" id="PF25563">
    <property type="entry name" value="TPR_SYVN1_N"/>
    <property type="match status" value="1"/>
</dbReference>
<dbReference type="InterPro" id="IPR050731">
    <property type="entry name" value="HRD1_E3_ubiq-ligases"/>
</dbReference>
<dbReference type="InterPro" id="IPR058051">
    <property type="entry name" value="Znf_RING_synoviolin"/>
</dbReference>
<feature type="transmembrane region" description="Helical" evidence="18">
    <location>
        <begin position="172"/>
        <end position="190"/>
    </location>
</feature>
<evidence type="ECO:0000256" key="8">
    <source>
        <dbReference type="ARBA" id="ARBA00022723"/>
    </source>
</evidence>
<keyword evidence="16" id="KW-0175">Coiled coil</keyword>
<evidence type="ECO:0000256" key="14">
    <source>
        <dbReference type="ARBA" id="ARBA00023136"/>
    </source>
</evidence>
<feature type="transmembrane region" description="Helical" evidence="18">
    <location>
        <begin position="138"/>
        <end position="160"/>
    </location>
</feature>
<dbReference type="PANTHER" id="PTHR22763">
    <property type="entry name" value="RING ZINC FINGER PROTEIN"/>
    <property type="match status" value="1"/>
</dbReference>
<dbReference type="InterPro" id="IPR024766">
    <property type="entry name" value="Znf_RING_H2"/>
</dbReference>
<feature type="compositionally biased region" description="Low complexity" evidence="17">
    <location>
        <begin position="232"/>
        <end position="245"/>
    </location>
</feature>
<evidence type="ECO:0000259" key="19">
    <source>
        <dbReference type="PROSITE" id="PS50089"/>
    </source>
</evidence>
<reference evidence="20 21" key="1">
    <citation type="journal article" date="2011" name="PLoS Genet.">
        <title>Genome sequencing and comparative transcriptomics of the model entomopathogenic fungi Metarhizium anisopliae and M. acridum.</title>
        <authorList>
            <person name="Gao Q."/>
            <person name="Jin K."/>
            <person name="Ying S.H."/>
            <person name="Zhang Y."/>
            <person name="Xiao G."/>
            <person name="Shang Y."/>
            <person name="Duan Z."/>
            <person name="Hu X."/>
            <person name="Xie X.Q."/>
            <person name="Zhou G."/>
            <person name="Peng G."/>
            <person name="Luo Z."/>
            <person name="Huang W."/>
            <person name="Wang B."/>
            <person name="Fang W."/>
            <person name="Wang S."/>
            <person name="Zhong Y."/>
            <person name="Ma L.J."/>
            <person name="St Leger R.J."/>
            <person name="Zhao G.P."/>
            <person name="Pei Y."/>
            <person name="Feng M.G."/>
            <person name="Xia Y."/>
            <person name="Wang C."/>
        </authorList>
    </citation>
    <scope>NUCLEOTIDE SEQUENCE [LARGE SCALE GENOMIC DNA]</scope>
    <source>
        <strain evidence="20 21">CQMa 102</strain>
    </source>
</reference>
<dbReference type="PANTHER" id="PTHR22763:SF184">
    <property type="entry name" value="E3 UBIQUITIN-PROTEIN LIGASE SYNOVIOLIN"/>
    <property type="match status" value="1"/>
</dbReference>
<evidence type="ECO:0000256" key="16">
    <source>
        <dbReference type="SAM" id="Coils"/>
    </source>
</evidence>
<evidence type="ECO:0000256" key="7">
    <source>
        <dbReference type="ARBA" id="ARBA00022692"/>
    </source>
</evidence>
<keyword evidence="6" id="KW-0808">Transferase</keyword>
<dbReference type="EC" id="2.3.2.27" evidence="5"/>
<evidence type="ECO:0000256" key="4">
    <source>
        <dbReference type="ARBA" id="ARBA00010089"/>
    </source>
</evidence>
<dbReference type="CDD" id="cd16479">
    <property type="entry name" value="RING-H2_synoviolin"/>
    <property type="match status" value="1"/>
</dbReference>
<feature type="transmembrane region" description="Helical" evidence="18">
    <location>
        <begin position="31"/>
        <end position="53"/>
    </location>
</feature>
<dbReference type="UniPathway" id="UPA00143"/>
<evidence type="ECO:0000313" key="20">
    <source>
        <dbReference type="EMBL" id="EFY85377.1"/>
    </source>
</evidence>
<evidence type="ECO:0000256" key="18">
    <source>
        <dbReference type="SAM" id="Phobius"/>
    </source>
</evidence>
<dbReference type="PROSITE" id="PS50089">
    <property type="entry name" value="ZF_RING_2"/>
    <property type="match status" value="1"/>
</dbReference>
<dbReference type="InterPro" id="IPR001841">
    <property type="entry name" value="Znf_RING"/>
</dbReference>
<sequence>MRLGWYAGVSTALAGAVVISAFQQRANFYSAMVYLAQSNFCLLALVNFSLLLYSSFIYGLTKLCFGTLRAVEVEQLTERAWFAITETCLAMTIFREEIGAWFLVMFTSLVTGKVWGWIGDGRVEFLEQQPPANPRLFHLRLSVSLAISFIYDIWILKYTVDTVIQQARPNMMVMFLFEFAVLATCSWRTAVRYILSIAEQNIVKAQTKKRLIERRQEIRRQREALIREREQAAAAGQEPPQHQEPLPSEDDIDEMDIEVPGWTTKGEWVLWLDLVTDMIKLGIYIAFFFMLLRFYGLPIHIMRDLFITSRDFIKRLNALLRYRRAIQEMNRYPDATLEELSQENTCIICREEMRPWDPVNHPGAIDRVRPKKLPCGHVLHLGCLKSWLERQQVCPTCRSPVTMDRVRGGHNRAAGLQIQIGGPARVLAGQPPADGGNNAPAGQQGHNGDQAPPGRDGGPRVFNLGPFRLGFGANDQQARELAQQFGIPQAQGNRVDHGLPTPTPTQTQQQSGDSMQQIGNLLGQTEQIVQRELQNLQAAQQELQVAYLLMAELQRLRQRRQQQPHDQPLRGRGNAPVTIPMAQNQISHVATQGNHAQVPLGNAVPTIPPRIGSPFMARHVVPANGVTIPAGSPDLPEGITLPPGWSLIPLQRLDGTQPTHHPSHTTATSFNAETPNPSQSTSRPAATSSTAEAAGDETSSSMDPNMTSSRLPTPGDGVRDGTSAGSQTVRSTPVVSPSPLIPNWGGPAQLFSNNRSRSDVVDNAVRTASPPVDAEPSRDQGRDEPPKHSTQKDLASNELHHHGTVGSSTEVVVDSSDKGKAKAATVEEAEEGEEGEED</sequence>
<dbReference type="InParanoid" id="E9EFC4"/>
<dbReference type="EMBL" id="GL698579">
    <property type="protein sequence ID" value="EFY85377.1"/>
    <property type="molecule type" value="Genomic_DNA"/>
</dbReference>
<dbReference type="GO" id="GO:0005789">
    <property type="term" value="C:endoplasmic reticulum membrane"/>
    <property type="evidence" value="ECO:0007669"/>
    <property type="project" value="UniProtKB-SubCell"/>
</dbReference>
<dbReference type="Proteomes" id="UP000002499">
    <property type="component" value="Unassembled WGS sequence"/>
</dbReference>
<dbReference type="InterPro" id="IPR013083">
    <property type="entry name" value="Znf_RING/FYVE/PHD"/>
</dbReference>
<dbReference type="AlphaFoldDB" id="E9EFC4"/>
<organism evidence="21">
    <name type="scientific">Metarhizium acridum (strain CQMa 102)</name>
    <dbReference type="NCBI Taxonomy" id="655827"/>
    <lineage>
        <taxon>Eukaryota</taxon>
        <taxon>Fungi</taxon>
        <taxon>Dikarya</taxon>
        <taxon>Ascomycota</taxon>
        <taxon>Pezizomycotina</taxon>
        <taxon>Sordariomycetes</taxon>
        <taxon>Hypocreomycetidae</taxon>
        <taxon>Hypocreales</taxon>
        <taxon>Clavicipitaceae</taxon>
        <taxon>Metarhizium</taxon>
    </lineage>
</organism>
<evidence type="ECO:0000256" key="1">
    <source>
        <dbReference type="ARBA" id="ARBA00000900"/>
    </source>
</evidence>
<keyword evidence="11" id="KW-0256">Endoplasmic reticulum</keyword>
<keyword evidence="13 18" id="KW-1133">Transmembrane helix</keyword>
<feature type="compositionally biased region" description="Low complexity" evidence="17">
    <location>
        <begin position="678"/>
        <end position="701"/>
    </location>
</feature>
<feature type="transmembrane region" description="Helical" evidence="18">
    <location>
        <begin position="98"/>
        <end position="118"/>
    </location>
</feature>
<dbReference type="GO" id="GO:0008270">
    <property type="term" value="F:zinc ion binding"/>
    <property type="evidence" value="ECO:0007669"/>
    <property type="project" value="UniProtKB-KW"/>
</dbReference>
<feature type="transmembrane region" description="Helical" evidence="18">
    <location>
        <begin position="278"/>
        <end position="296"/>
    </location>
</feature>
<dbReference type="HOGENOM" id="CLU_009169_1_1_1"/>
<dbReference type="Pfam" id="PF12678">
    <property type="entry name" value="zf-rbx1"/>
    <property type="match status" value="1"/>
</dbReference>
<dbReference type="eggNOG" id="KOG0802">
    <property type="taxonomic scope" value="Eukaryota"/>
</dbReference>